<organism evidence="2 3">
    <name type="scientific">Methylocapsa polymorpha</name>
    <dbReference type="NCBI Taxonomy" id="3080828"/>
    <lineage>
        <taxon>Bacteria</taxon>
        <taxon>Pseudomonadati</taxon>
        <taxon>Pseudomonadota</taxon>
        <taxon>Alphaproteobacteria</taxon>
        <taxon>Hyphomicrobiales</taxon>
        <taxon>Beijerinckiaceae</taxon>
        <taxon>Methylocapsa</taxon>
    </lineage>
</organism>
<reference evidence="2 3" key="1">
    <citation type="submission" date="2023-10" db="EMBL/GenBank/DDBJ databases">
        <title>Novel methanotroph of the genus Methylocapsa from a subarctic wetland.</title>
        <authorList>
            <person name="Belova S.E."/>
            <person name="Oshkin I.Y."/>
            <person name="Miroshnikov K."/>
            <person name="Dedysh S.N."/>
        </authorList>
    </citation>
    <scope>NUCLEOTIDE SEQUENCE [LARGE SCALE GENOMIC DNA]</scope>
    <source>
        <strain evidence="2 3">RX1</strain>
    </source>
</reference>
<keyword evidence="3" id="KW-1185">Reference proteome</keyword>
<proteinExistence type="predicted"/>
<protein>
    <submittedName>
        <fullName evidence="2">Uncharacterized protein</fullName>
    </submittedName>
</protein>
<sequence length="76" mass="8657">MSVWFASATQSEQTGLPAKSDQVETDLAIEFLLEHVLEKLTDIFDQGKLRRIDLAQFGVSRAMANRELRRERFSSA</sequence>
<evidence type="ECO:0000313" key="3">
    <source>
        <dbReference type="Proteomes" id="UP001626536"/>
    </source>
</evidence>
<feature type="region of interest" description="Disordered" evidence="1">
    <location>
        <begin position="1"/>
        <end position="20"/>
    </location>
</feature>
<evidence type="ECO:0000256" key="1">
    <source>
        <dbReference type="SAM" id="MobiDB-lite"/>
    </source>
</evidence>
<gene>
    <name evidence="2" type="ORF">RZS28_04570</name>
</gene>
<dbReference type="Proteomes" id="UP001626536">
    <property type="component" value="Chromosome"/>
</dbReference>
<evidence type="ECO:0000313" key="2">
    <source>
        <dbReference type="EMBL" id="WOJ90572.1"/>
    </source>
</evidence>
<accession>A0ABZ0HUV5</accession>
<dbReference type="RefSeq" id="WP_407340138.1">
    <property type="nucleotide sequence ID" value="NZ_CP136862.1"/>
</dbReference>
<dbReference type="EMBL" id="CP136862">
    <property type="protein sequence ID" value="WOJ90572.1"/>
    <property type="molecule type" value="Genomic_DNA"/>
</dbReference>
<name>A0ABZ0HUV5_9HYPH</name>